<comment type="subcellular location">
    <subcellularLocation>
        <location evidence="1">Cell membrane</location>
        <topology evidence="1">Multi-pass membrane protein</topology>
    </subcellularLocation>
</comment>
<feature type="compositionally biased region" description="Basic and acidic residues" evidence="14">
    <location>
        <begin position="1"/>
        <end position="10"/>
    </location>
</feature>
<dbReference type="Gene3D" id="1.20.1730.10">
    <property type="entry name" value="Sodium/glucose cotransporter"/>
    <property type="match status" value="1"/>
</dbReference>
<organism evidence="16 17">
    <name type="scientific">Roseiconus nitratireducens</name>
    <dbReference type="NCBI Taxonomy" id="2605748"/>
    <lineage>
        <taxon>Bacteria</taxon>
        <taxon>Pseudomonadati</taxon>
        <taxon>Planctomycetota</taxon>
        <taxon>Planctomycetia</taxon>
        <taxon>Pirellulales</taxon>
        <taxon>Pirellulaceae</taxon>
        <taxon>Roseiconus</taxon>
    </lineage>
</organism>
<feature type="compositionally biased region" description="Basic residues" evidence="14">
    <location>
        <begin position="11"/>
        <end position="20"/>
    </location>
</feature>
<evidence type="ECO:0000256" key="6">
    <source>
        <dbReference type="ARBA" id="ARBA00022847"/>
    </source>
</evidence>
<feature type="transmembrane region" description="Helical" evidence="15">
    <location>
        <begin position="501"/>
        <end position="521"/>
    </location>
</feature>
<keyword evidence="10 15" id="KW-0472">Membrane</keyword>
<dbReference type="InterPro" id="IPR050277">
    <property type="entry name" value="Sodium:Solute_Symporter"/>
</dbReference>
<dbReference type="GO" id="GO:0005886">
    <property type="term" value="C:plasma membrane"/>
    <property type="evidence" value="ECO:0007669"/>
    <property type="project" value="UniProtKB-SubCell"/>
</dbReference>
<feature type="transmembrane region" description="Helical" evidence="15">
    <location>
        <begin position="65"/>
        <end position="86"/>
    </location>
</feature>
<keyword evidence="8" id="KW-0915">Sodium</keyword>
<comment type="caution">
    <text evidence="16">The sequence shown here is derived from an EMBL/GenBank/DDBJ whole genome shotgun (WGS) entry which is preliminary data.</text>
</comment>
<keyword evidence="4" id="KW-1003">Cell membrane</keyword>
<evidence type="ECO:0000256" key="13">
    <source>
        <dbReference type="RuleBase" id="RU362091"/>
    </source>
</evidence>
<comment type="catalytic activity">
    <reaction evidence="12">
        <text>L-proline(in) + Na(+)(in) = L-proline(out) + Na(+)(out)</text>
        <dbReference type="Rhea" id="RHEA:28967"/>
        <dbReference type="ChEBI" id="CHEBI:29101"/>
        <dbReference type="ChEBI" id="CHEBI:60039"/>
    </reaction>
</comment>
<keyword evidence="9" id="KW-0406">Ion transport</keyword>
<dbReference type="InterPro" id="IPR001734">
    <property type="entry name" value="Na/solute_symporter"/>
</dbReference>
<name>A0A5M6DBJ2_9BACT</name>
<gene>
    <name evidence="16" type="ORF">FYK55_11360</name>
</gene>
<dbReference type="EMBL" id="VWOX01000005">
    <property type="protein sequence ID" value="KAA5543770.1"/>
    <property type="molecule type" value="Genomic_DNA"/>
</dbReference>
<comment type="similarity">
    <text evidence="2 13">Belongs to the sodium:solute symporter (SSF) (TC 2.A.21) family.</text>
</comment>
<proteinExistence type="inferred from homology"/>
<dbReference type="PANTHER" id="PTHR48086">
    <property type="entry name" value="SODIUM/PROLINE SYMPORTER-RELATED"/>
    <property type="match status" value="1"/>
</dbReference>
<feature type="region of interest" description="Disordered" evidence="14">
    <location>
        <begin position="1"/>
        <end position="48"/>
    </location>
</feature>
<keyword evidence="11" id="KW-0739">Sodium transport</keyword>
<keyword evidence="17" id="KW-1185">Reference proteome</keyword>
<feature type="transmembrane region" description="Helical" evidence="15">
    <location>
        <begin position="478"/>
        <end position="495"/>
    </location>
</feature>
<dbReference type="InterPro" id="IPR038377">
    <property type="entry name" value="Na/Glc_symporter_sf"/>
</dbReference>
<dbReference type="GO" id="GO:0006814">
    <property type="term" value="P:sodium ion transport"/>
    <property type="evidence" value="ECO:0007669"/>
    <property type="project" value="UniProtKB-KW"/>
</dbReference>
<accession>A0A5M6DBJ2</accession>
<evidence type="ECO:0000256" key="1">
    <source>
        <dbReference type="ARBA" id="ARBA00004651"/>
    </source>
</evidence>
<evidence type="ECO:0000256" key="5">
    <source>
        <dbReference type="ARBA" id="ARBA00022692"/>
    </source>
</evidence>
<protein>
    <submittedName>
        <fullName evidence="16">Sodium:solute symporter family protein</fullName>
    </submittedName>
</protein>
<evidence type="ECO:0000256" key="11">
    <source>
        <dbReference type="ARBA" id="ARBA00023201"/>
    </source>
</evidence>
<feature type="transmembrane region" description="Helical" evidence="15">
    <location>
        <begin position="251"/>
        <end position="269"/>
    </location>
</feature>
<evidence type="ECO:0000256" key="14">
    <source>
        <dbReference type="SAM" id="MobiDB-lite"/>
    </source>
</evidence>
<sequence>METKSWSWERRRSKTVRRAATRRERILRTRNRRPRADPSPTFRFPPLSPACPSPASRTTVFNMQWIDYAVLVTYFIVMIGIGLWAMRRVKDQEDYFLGGRGFGKLLQTFAAFGAGTGSQEPIQVGRTVWTSGLSGAWSALMWLFVTPIYWITAVWYRRMRHMTLGDWFVERYESPALGAAYTLFAISFYMAYLSTMFSAVAKFAVPLMGVDSLFGWELQYVLVPLIGGVVILYGVLGGLTAAYWTDLIQGFFIMLLSLLLIPFGLWALVEQFGTADQQSWMDGFRIMHQRIPDDYFFLFSGPSSGEFPIHYILSLSLLGMVGIVVQPHFIATGGGSAKTEDEARIGLVTGNFLKRLCTVGWALTGLIALALLAGSPEIAADPDRVWGAASREILGPLNLGLVGLMLACLLAALMSSADTYMIVTSALVVRNLYAPYINPAADEKTYVRVGRMTGLVIIVGATVIALRYADVFGQFKMALELPILFAAPFWVGMYWRRANRTAVWGTMLFSLVVFFILPPLLPAVIPSLRTNPALSATTQLVTTQIRREATESDVARRQAWLDAVAEAEESGAEDAQTRFGPSPPEAVVGEPIVITRTTGGESIFWRGGVATEGEPRRALVRTEAKGNTETRYERLLGAKVGQGSLNIDFVLYSALGFDLSWATKASLETLRLPARLFTPFLVFILLSWITPRGSEETLKRYYAKMRTPVLADPEQDRQAVRHAYEKPVATFQRKIFPGSDLEFYWPSAKDVIGFVVSVVICVVIIGLLVWITSIGA</sequence>
<keyword evidence="5 15" id="KW-0812">Transmembrane</keyword>
<dbReference type="PANTHER" id="PTHR48086:SF3">
    <property type="entry name" value="SODIUM_PROLINE SYMPORTER"/>
    <property type="match status" value="1"/>
</dbReference>
<feature type="transmembrane region" description="Helical" evidence="15">
    <location>
        <begin position="177"/>
        <end position="201"/>
    </location>
</feature>
<feature type="transmembrane region" description="Helical" evidence="15">
    <location>
        <begin position="352"/>
        <end position="373"/>
    </location>
</feature>
<dbReference type="Proteomes" id="UP000324479">
    <property type="component" value="Unassembled WGS sequence"/>
</dbReference>
<keyword evidence="6" id="KW-0769">Symport</keyword>
<evidence type="ECO:0000313" key="17">
    <source>
        <dbReference type="Proteomes" id="UP000324479"/>
    </source>
</evidence>
<evidence type="ECO:0000256" key="8">
    <source>
        <dbReference type="ARBA" id="ARBA00023053"/>
    </source>
</evidence>
<keyword evidence="3" id="KW-0813">Transport</keyword>
<evidence type="ECO:0000256" key="12">
    <source>
        <dbReference type="ARBA" id="ARBA00033708"/>
    </source>
</evidence>
<feature type="transmembrane region" description="Helical" evidence="15">
    <location>
        <begin position="136"/>
        <end position="156"/>
    </location>
</feature>
<evidence type="ECO:0000256" key="2">
    <source>
        <dbReference type="ARBA" id="ARBA00006434"/>
    </source>
</evidence>
<evidence type="ECO:0000256" key="7">
    <source>
        <dbReference type="ARBA" id="ARBA00022989"/>
    </source>
</evidence>
<dbReference type="Pfam" id="PF00474">
    <property type="entry name" value="SSF"/>
    <property type="match status" value="1"/>
</dbReference>
<feature type="transmembrane region" description="Helical" evidence="15">
    <location>
        <begin position="221"/>
        <end position="244"/>
    </location>
</feature>
<evidence type="ECO:0000256" key="4">
    <source>
        <dbReference type="ARBA" id="ARBA00022475"/>
    </source>
</evidence>
<dbReference type="GO" id="GO:0015293">
    <property type="term" value="F:symporter activity"/>
    <property type="evidence" value="ECO:0007669"/>
    <property type="project" value="UniProtKB-KW"/>
</dbReference>
<feature type="transmembrane region" description="Helical" evidence="15">
    <location>
        <begin position="751"/>
        <end position="771"/>
    </location>
</feature>
<dbReference type="PROSITE" id="PS50283">
    <property type="entry name" value="NA_SOLUT_SYMP_3"/>
    <property type="match status" value="1"/>
</dbReference>
<reference evidence="16 17" key="1">
    <citation type="submission" date="2019-08" db="EMBL/GenBank/DDBJ databases">
        <authorList>
            <person name="Dhanesh K."/>
            <person name="Kumar G."/>
            <person name="Sasikala C."/>
            <person name="Venkata Ramana C."/>
        </authorList>
    </citation>
    <scope>NUCLEOTIDE SEQUENCE [LARGE SCALE GENOMIC DNA]</scope>
    <source>
        <strain evidence="16 17">JC645</strain>
    </source>
</reference>
<dbReference type="CDD" id="cd10322">
    <property type="entry name" value="SLC5sbd"/>
    <property type="match status" value="1"/>
</dbReference>
<evidence type="ECO:0000313" key="16">
    <source>
        <dbReference type="EMBL" id="KAA5543770.1"/>
    </source>
</evidence>
<dbReference type="AlphaFoldDB" id="A0A5M6DBJ2"/>
<feature type="transmembrane region" description="Helical" evidence="15">
    <location>
        <begin position="449"/>
        <end position="466"/>
    </location>
</feature>
<evidence type="ECO:0000256" key="9">
    <source>
        <dbReference type="ARBA" id="ARBA00023065"/>
    </source>
</evidence>
<evidence type="ECO:0000256" key="10">
    <source>
        <dbReference type="ARBA" id="ARBA00023136"/>
    </source>
</evidence>
<keyword evidence="7 15" id="KW-1133">Transmembrane helix</keyword>
<evidence type="ECO:0000256" key="15">
    <source>
        <dbReference type="SAM" id="Phobius"/>
    </source>
</evidence>
<feature type="transmembrane region" description="Helical" evidence="15">
    <location>
        <begin position="393"/>
        <end position="413"/>
    </location>
</feature>
<feature type="transmembrane region" description="Helical" evidence="15">
    <location>
        <begin position="309"/>
        <end position="331"/>
    </location>
</feature>
<evidence type="ECO:0000256" key="3">
    <source>
        <dbReference type="ARBA" id="ARBA00022448"/>
    </source>
</evidence>